<evidence type="ECO:0000256" key="2">
    <source>
        <dbReference type="ARBA" id="ARBA00022754"/>
    </source>
</evidence>
<dbReference type="PANTHER" id="PTHR23239">
    <property type="entry name" value="INTERMEDIATE FILAMENT"/>
    <property type="match status" value="1"/>
</dbReference>
<comment type="function">
    <text evidence="4">Plays a significant role in maintaining keratin filament organization in intestinal epithelia. When phosphorylated, plays a role in the secretion of mucin in the small intestine.</text>
</comment>
<keyword evidence="2 9" id="KW-0403">Intermediate filament</keyword>
<dbReference type="SMART" id="SM01391">
    <property type="entry name" value="Filament"/>
    <property type="match status" value="1"/>
</dbReference>
<dbReference type="InterPro" id="IPR018039">
    <property type="entry name" value="IF_conserved"/>
</dbReference>
<dbReference type="Gene3D" id="1.20.5.170">
    <property type="match status" value="1"/>
</dbReference>
<dbReference type="PANTHER" id="PTHR23239:SF167">
    <property type="entry name" value="KERATIN, TYPE I CYTOSKELETAL 20"/>
    <property type="match status" value="1"/>
</dbReference>
<feature type="non-terminal residue" evidence="12">
    <location>
        <position position="420"/>
    </location>
</feature>
<evidence type="ECO:0000256" key="10">
    <source>
        <dbReference type="SAM" id="Coils"/>
    </source>
</evidence>
<comment type="similarity">
    <text evidence="9">Belongs to the intermediate filament family.</text>
</comment>
<dbReference type="FunFam" id="1.20.5.1160:FF:000002">
    <property type="entry name" value="Type I keratin 10"/>
    <property type="match status" value="1"/>
</dbReference>
<dbReference type="GO" id="GO:0005198">
    <property type="term" value="F:structural molecule activity"/>
    <property type="evidence" value="ECO:0007669"/>
    <property type="project" value="InterPro"/>
</dbReference>
<evidence type="ECO:0000259" key="11">
    <source>
        <dbReference type="PROSITE" id="PS51842"/>
    </source>
</evidence>
<dbReference type="Proteomes" id="UP000587655">
    <property type="component" value="Unassembled WGS sequence"/>
</dbReference>
<dbReference type="SUPFAM" id="SSF64593">
    <property type="entry name" value="Intermediate filament protein, coiled coil region"/>
    <property type="match status" value="2"/>
</dbReference>
<evidence type="ECO:0000256" key="6">
    <source>
        <dbReference type="ARBA" id="ARBA00040318"/>
    </source>
</evidence>
<reference evidence="12 13" key="1">
    <citation type="submission" date="2019-09" db="EMBL/GenBank/DDBJ databases">
        <title>Bird 10,000 Genomes (B10K) Project - Family phase.</title>
        <authorList>
            <person name="Zhang G."/>
        </authorList>
    </citation>
    <scope>NUCLEOTIDE SEQUENCE [LARGE SCALE GENOMIC DNA]</scope>
    <source>
        <strain evidence="12">B10K-DU-030-25</strain>
    </source>
</reference>
<feature type="coiled-coil region" evidence="10">
    <location>
        <begin position="135"/>
        <end position="162"/>
    </location>
</feature>
<dbReference type="AlphaFoldDB" id="A0A7K7U432"/>
<gene>
    <name evidence="12" type="primary">Krt20</name>
    <name evidence="12" type="ORF">IBISTR_R11643</name>
</gene>
<dbReference type="PRINTS" id="PR01248">
    <property type="entry name" value="TYPE1KERATIN"/>
</dbReference>
<feature type="non-terminal residue" evidence="12">
    <location>
        <position position="1"/>
    </location>
</feature>
<organism evidence="12 13">
    <name type="scientific">Ibidorhyncha struthersii</name>
    <dbReference type="NCBI Taxonomy" id="425643"/>
    <lineage>
        <taxon>Eukaryota</taxon>
        <taxon>Metazoa</taxon>
        <taxon>Chordata</taxon>
        <taxon>Craniata</taxon>
        <taxon>Vertebrata</taxon>
        <taxon>Euteleostomi</taxon>
        <taxon>Archelosauria</taxon>
        <taxon>Archosauria</taxon>
        <taxon>Dinosauria</taxon>
        <taxon>Saurischia</taxon>
        <taxon>Theropoda</taxon>
        <taxon>Coelurosauria</taxon>
        <taxon>Aves</taxon>
        <taxon>Neognathae</taxon>
        <taxon>Neoaves</taxon>
        <taxon>Charadriiformes</taxon>
        <taxon>Charadriidae</taxon>
        <taxon>Ibidorhyncha</taxon>
    </lineage>
</organism>
<name>A0A7K7U432_9CHAR</name>
<dbReference type="InterPro" id="IPR039008">
    <property type="entry name" value="IF_rod_dom"/>
</dbReference>
<evidence type="ECO:0000256" key="3">
    <source>
        <dbReference type="ARBA" id="ARBA00023054"/>
    </source>
</evidence>
<proteinExistence type="inferred from homology"/>
<feature type="domain" description="IF rod" evidence="11">
    <location>
        <begin position="81"/>
        <end position="392"/>
    </location>
</feature>
<evidence type="ECO:0000256" key="8">
    <source>
        <dbReference type="ARBA" id="ARBA00042487"/>
    </source>
</evidence>
<evidence type="ECO:0000256" key="1">
    <source>
        <dbReference type="ARBA" id="ARBA00022744"/>
    </source>
</evidence>
<comment type="subunit">
    <text evidence="5">Heterotetramer of two type I and two type II keratins. Associates with KRT8.</text>
</comment>
<feature type="coiled-coil region" evidence="10">
    <location>
        <begin position="191"/>
        <end position="370"/>
    </location>
</feature>
<sequence length="420" mass="47942">MAFSNRSFQWGTSTRFQPTAPSVSGLTSRKIAIQKIQAPSVYGGAGGYGTRISTSSSYGQGFGGNFQLSITGNDVLLTGNEKSTMQNLNDRLASYLEKVRSLENANSLIEKHIKEWYEKNTTDIRHDYSSYFKTIEDLRSKIAAAQLENARLVLQIDNAKLAADDFRLKYENEYTLRQSVENDINGLLRVRDDLTLTKSDLESQIESVNEELAFLKKNHEEDVDRLRKQVGGSVNVEVDAAPSIDLASIMENMRKQYEEMAEKNRQEAKEQFEQQTEELNQEVAINVEQLQAQRREITDRRQIFQGLELELQSHLNMKKSLEDTLAETEARYSYQLTQIQEAVANLEAQLRQLRAEMEGQNNEYSILLDIKTRLEMEIATYRRLLEGEDSGKVKKIKTIVEEVVDGKVVSSEVKEIEEKL</sequence>
<protein>
    <recommendedName>
        <fullName evidence="6">Keratin, type I cytoskeletal 20</fullName>
    </recommendedName>
    <alternativeName>
        <fullName evidence="7">Cytokeratin-20</fullName>
    </alternativeName>
    <alternativeName>
        <fullName evidence="8">Keratin-20</fullName>
    </alternativeName>
</protein>
<dbReference type="PROSITE" id="PS51842">
    <property type="entry name" value="IF_ROD_2"/>
    <property type="match status" value="1"/>
</dbReference>
<evidence type="ECO:0000256" key="9">
    <source>
        <dbReference type="RuleBase" id="RU000685"/>
    </source>
</evidence>
<dbReference type="Gene3D" id="1.20.5.1160">
    <property type="entry name" value="Vasodilator-stimulated phosphoprotein"/>
    <property type="match status" value="1"/>
</dbReference>
<evidence type="ECO:0000256" key="4">
    <source>
        <dbReference type="ARBA" id="ARBA00037685"/>
    </source>
</evidence>
<evidence type="ECO:0000313" key="12">
    <source>
        <dbReference type="EMBL" id="NXA23890.1"/>
    </source>
</evidence>
<keyword evidence="1" id="KW-0416">Keratin</keyword>
<accession>A0A7K7U432</accession>
<comment type="caution">
    <text evidence="12">The sequence shown here is derived from an EMBL/GenBank/DDBJ whole genome shotgun (WGS) entry which is preliminary data.</text>
</comment>
<dbReference type="Pfam" id="PF00038">
    <property type="entry name" value="Filament"/>
    <property type="match status" value="1"/>
</dbReference>
<evidence type="ECO:0000256" key="7">
    <source>
        <dbReference type="ARBA" id="ARBA00041717"/>
    </source>
</evidence>
<dbReference type="InterPro" id="IPR002957">
    <property type="entry name" value="Keratin_I"/>
</dbReference>
<keyword evidence="13" id="KW-1185">Reference proteome</keyword>
<evidence type="ECO:0000313" key="13">
    <source>
        <dbReference type="Proteomes" id="UP000587655"/>
    </source>
</evidence>
<dbReference type="GO" id="GO:0045109">
    <property type="term" value="P:intermediate filament organization"/>
    <property type="evidence" value="ECO:0007669"/>
    <property type="project" value="TreeGrafter"/>
</dbReference>
<dbReference type="GO" id="GO:0030855">
    <property type="term" value="P:epithelial cell differentiation"/>
    <property type="evidence" value="ECO:0007669"/>
    <property type="project" value="TreeGrafter"/>
</dbReference>
<dbReference type="PROSITE" id="PS00226">
    <property type="entry name" value="IF_ROD_1"/>
    <property type="match status" value="1"/>
</dbReference>
<dbReference type="Gene3D" id="1.20.5.500">
    <property type="entry name" value="Single helix bin"/>
    <property type="match status" value="1"/>
</dbReference>
<keyword evidence="3 10" id="KW-0175">Coiled coil</keyword>
<dbReference type="EMBL" id="VZSZ01006162">
    <property type="protein sequence ID" value="NXA23890.1"/>
    <property type="molecule type" value="Genomic_DNA"/>
</dbReference>
<dbReference type="FunFam" id="1.20.5.170:FF:000002">
    <property type="entry name" value="Type I keratin KA11"/>
    <property type="match status" value="1"/>
</dbReference>
<dbReference type="GO" id="GO:0005882">
    <property type="term" value="C:intermediate filament"/>
    <property type="evidence" value="ECO:0007669"/>
    <property type="project" value="UniProtKB-KW"/>
</dbReference>
<evidence type="ECO:0000256" key="5">
    <source>
        <dbReference type="ARBA" id="ARBA00038712"/>
    </source>
</evidence>